<proteinExistence type="predicted"/>
<dbReference type="OrthoDB" id="267579at2"/>
<accession>A0A5B9EE35</accession>
<dbReference type="EMBL" id="CP042806">
    <property type="protein sequence ID" value="QEE28557.1"/>
    <property type="molecule type" value="Genomic_DNA"/>
</dbReference>
<dbReference type="KEGG" id="talb:FTW19_11445"/>
<organism evidence="1 2">
    <name type="scientific">Terriglobus albidus</name>
    <dbReference type="NCBI Taxonomy" id="1592106"/>
    <lineage>
        <taxon>Bacteria</taxon>
        <taxon>Pseudomonadati</taxon>
        <taxon>Acidobacteriota</taxon>
        <taxon>Terriglobia</taxon>
        <taxon>Terriglobales</taxon>
        <taxon>Acidobacteriaceae</taxon>
        <taxon>Terriglobus</taxon>
    </lineage>
</organism>
<dbReference type="RefSeq" id="WP_147647747.1">
    <property type="nucleotide sequence ID" value="NZ_CP042806.1"/>
</dbReference>
<name>A0A5B9EE35_9BACT</name>
<sequence length="309" mass="34482">MQRLRTLVRFGAAVALLPLMAAPPTYGWGLEGHMMINRLAIQALPADVPAFLKTPEAINEAEYLGPEPDRWRDSTEPELNAAQAPEHFMDMEWADLAGSLPRKRYDFIRGLAAAQSKHPDVPLTPEKVGLQPYVTTEVWERLKAAMRAYRTLSAEKKDTKPVEAAILFYAGWLGHYVGDGSNPHHTSIQYNGWTGPNPNGYTTEHKIHGLMESTYVKANIKIAEVSPLVSKEPKLLGDVFDDYVAYLRHSQTMVEKTYQLEKAGGFMGSGTPEARSFIDERLAAGATELRDMIYTAWVRSADPVPPYRP</sequence>
<gene>
    <name evidence="1" type="ORF">FTW19_11445</name>
</gene>
<evidence type="ECO:0000313" key="2">
    <source>
        <dbReference type="Proteomes" id="UP000321820"/>
    </source>
</evidence>
<reference evidence="1 2" key="1">
    <citation type="submission" date="2019-08" db="EMBL/GenBank/DDBJ databases">
        <title>Complete genome sequence of Terriglobus albidus strain ORNL.</title>
        <authorList>
            <person name="Podar M."/>
        </authorList>
    </citation>
    <scope>NUCLEOTIDE SEQUENCE [LARGE SCALE GENOMIC DNA]</scope>
    <source>
        <strain evidence="1 2">ORNL</strain>
    </source>
</reference>
<dbReference type="InterPro" id="IPR008947">
    <property type="entry name" value="PLipase_C/P1_nuclease_dom_sf"/>
</dbReference>
<dbReference type="SUPFAM" id="SSF48537">
    <property type="entry name" value="Phospholipase C/P1 nuclease"/>
    <property type="match status" value="1"/>
</dbReference>
<dbReference type="GO" id="GO:0016788">
    <property type="term" value="F:hydrolase activity, acting on ester bonds"/>
    <property type="evidence" value="ECO:0007669"/>
    <property type="project" value="InterPro"/>
</dbReference>
<dbReference type="AlphaFoldDB" id="A0A5B9EE35"/>
<dbReference type="Proteomes" id="UP000321820">
    <property type="component" value="Chromosome"/>
</dbReference>
<keyword evidence="2" id="KW-1185">Reference proteome</keyword>
<dbReference type="Gene3D" id="1.10.575.10">
    <property type="entry name" value="P1 Nuclease"/>
    <property type="match status" value="1"/>
</dbReference>
<evidence type="ECO:0000313" key="1">
    <source>
        <dbReference type="EMBL" id="QEE28557.1"/>
    </source>
</evidence>
<protein>
    <submittedName>
        <fullName evidence="1">Nuclease</fullName>
    </submittedName>
</protein>